<keyword evidence="1" id="KW-0812">Transmembrane</keyword>
<name>A0A432Z7B5_9GAMM</name>
<evidence type="ECO:0000313" key="3">
    <source>
        <dbReference type="Proteomes" id="UP000287908"/>
    </source>
</evidence>
<accession>A0A432Z7B5</accession>
<sequence>MTLSKQKKLDRAGMWITTLCAIHCLLLPLILPLLALAGLAFIGEDLLENTILGLSVAVGLWSLVGGARRHGEWRLLIPLLAGAAIYSQRDIFGHWGEPVIILVGASLIIYAHWSNLKRSRKVRTLSPSAPLADIN</sequence>
<keyword evidence="1" id="KW-0472">Membrane</keyword>
<keyword evidence="1" id="KW-1133">Transmembrane helix</keyword>
<gene>
    <name evidence="2" type="ORF">CWI81_12200</name>
</gene>
<evidence type="ECO:0000256" key="1">
    <source>
        <dbReference type="SAM" id="Phobius"/>
    </source>
</evidence>
<dbReference type="OrthoDB" id="5513249at2"/>
<proteinExistence type="predicted"/>
<feature type="transmembrane region" description="Helical" evidence="1">
    <location>
        <begin position="95"/>
        <end position="113"/>
    </location>
</feature>
<dbReference type="GO" id="GO:0015097">
    <property type="term" value="F:mercury ion transmembrane transporter activity"/>
    <property type="evidence" value="ECO:0007669"/>
    <property type="project" value="InterPro"/>
</dbReference>
<dbReference type="EMBL" id="PIQF01000004">
    <property type="protein sequence ID" value="RUO73776.1"/>
    <property type="molecule type" value="Genomic_DNA"/>
</dbReference>
<protein>
    <submittedName>
        <fullName evidence="2">MerC domain-containing protein</fullName>
    </submittedName>
</protein>
<feature type="transmembrane region" description="Helical" evidence="1">
    <location>
        <begin position="12"/>
        <end position="43"/>
    </location>
</feature>
<dbReference type="AlphaFoldDB" id="A0A432Z7B5"/>
<dbReference type="Proteomes" id="UP000287908">
    <property type="component" value="Unassembled WGS sequence"/>
</dbReference>
<dbReference type="RefSeq" id="WP_126785577.1">
    <property type="nucleotide sequence ID" value="NZ_PIQF01000004.1"/>
</dbReference>
<organism evidence="2 3">
    <name type="scientific">Idiomarina seosinensis</name>
    <dbReference type="NCBI Taxonomy" id="281739"/>
    <lineage>
        <taxon>Bacteria</taxon>
        <taxon>Pseudomonadati</taxon>
        <taxon>Pseudomonadota</taxon>
        <taxon>Gammaproteobacteria</taxon>
        <taxon>Alteromonadales</taxon>
        <taxon>Idiomarinaceae</taxon>
        <taxon>Idiomarina</taxon>
    </lineage>
</organism>
<comment type="caution">
    <text evidence="2">The sequence shown here is derived from an EMBL/GenBank/DDBJ whole genome shotgun (WGS) entry which is preliminary data.</text>
</comment>
<keyword evidence="3" id="KW-1185">Reference proteome</keyword>
<dbReference type="Pfam" id="PF03203">
    <property type="entry name" value="MerC"/>
    <property type="match status" value="1"/>
</dbReference>
<reference evidence="2 3" key="1">
    <citation type="journal article" date="2011" name="Front. Microbiol.">
        <title>Genomic signatures of strain selection and enhancement in Bacillus atrophaeus var. globigii, a historical biowarfare simulant.</title>
        <authorList>
            <person name="Gibbons H.S."/>
            <person name="Broomall S.M."/>
            <person name="McNew L.A."/>
            <person name="Daligault H."/>
            <person name="Chapman C."/>
            <person name="Bruce D."/>
            <person name="Karavis M."/>
            <person name="Krepps M."/>
            <person name="McGregor P.A."/>
            <person name="Hong C."/>
            <person name="Park K.H."/>
            <person name="Akmal A."/>
            <person name="Feldman A."/>
            <person name="Lin J.S."/>
            <person name="Chang W.E."/>
            <person name="Higgs B.W."/>
            <person name="Demirev P."/>
            <person name="Lindquist J."/>
            <person name="Liem A."/>
            <person name="Fochler E."/>
            <person name="Read T.D."/>
            <person name="Tapia R."/>
            <person name="Johnson S."/>
            <person name="Bishop-Lilly K.A."/>
            <person name="Detter C."/>
            <person name="Han C."/>
            <person name="Sozhamannan S."/>
            <person name="Rosenzweig C.N."/>
            <person name="Skowronski E.W."/>
        </authorList>
    </citation>
    <scope>NUCLEOTIDE SEQUENCE [LARGE SCALE GENOMIC DNA]</scope>
    <source>
        <strain evidence="2 3">CL-SP19</strain>
    </source>
</reference>
<dbReference type="InterPro" id="IPR004891">
    <property type="entry name" value="Mercury-R_MerC"/>
</dbReference>
<dbReference type="GO" id="GO:0016020">
    <property type="term" value="C:membrane"/>
    <property type="evidence" value="ECO:0007669"/>
    <property type="project" value="InterPro"/>
</dbReference>
<evidence type="ECO:0000313" key="2">
    <source>
        <dbReference type="EMBL" id="RUO73776.1"/>
    </source>
</evidence>